<evidence type="ECO:0000313" key="2">
    <source>
        <dbReference type="WBParaSite" id="maker-uti_cns_0046376-snap-gene-0.2-mRNA-1"/>
    </source>
</evidence>
<sequence length="92" mass="10137">MYRTRCNCTVGWYLNQGMCKPVVDLEAIVSSIVSGLSGSFVRSFRKNFTQALTLKVRNGTANITAGNSTKHQLQLQCFSVVGNDFFVPRSIG</sequence>
<protein>
    <submittedName>
        <fullName evidence="2">Neurexin-3-alpha</fullName>
    </submittedName>
</protein>
<evidence type="ECO:0000313" key="1">
    <source>
        <dbReference type="Proteomes" id="UP000095280"/>
    </source>
</evidence>
<accession>A0A1I8J9M4</accession>
<dbReference type="WBParaSite" id="maker-uti_cns_0046376-snap-gene-0.2-mRNA-1">
    <property type="protein sequence ID" value="maker-uti_cns_0046376-snap-gene-0.2-mRNA-1"/>
    <property type="gene ID" value="maker-uti_cns_0046376-snap-gene-0.2"/>
</dbReference>
<name>A0A1I8J9M4_9PLAT</name>
<dbReference type="Proteomes" id="UP000095280">
    <property type="component" value="Unplaced"/>
</dbReference>
<organism evidence="1 2">
    <name type="scientific">Macrostomum lignano</name>
    <dbReference type="NCBI Taxonomy" id="282301"/>
    <lineage>
        <taxon>Eukaryota</taxon>
        <taxon>Metazoa</taxon>
        <taxon>Spiralia</taxon>
        <taxon>Lophotrochozoa</taxon>
        <taxon>Platyhelminthes</taxon>
        <taxon>Rhabditophora</taxon>
        <taxon>Macrostomorpha</taxon>
        <taxon>Macrostomida</taxon>
        <taxon>Macrostomidae</taxon>
        <taxon>Macrostomum</taxon>
    </lineage>
</organism>
<reference evidence="2" key="1">
    <citation type="submission" date="2016-11" db="UniProtKB">
        <authorList>
            <consortium name="WormBaseParasite"/>
        </authorList>
    </citation>
    <scope>IDENTIFICATION</scope>
</reference>
<proteinExistence type="predicted"/>
<dbReference type="AlphaFoldDB" id="A0A1I8J9M4"/>
<keyword evidence="1" id="KW-1185">Reference proteome</keyword>